<sequence>MQPQFDLGTAKSVFNPFGRVFLHCLWSSAGDESVCWYCWPGSPRTKGGCYKPLINCDFPDVGPFILHEDSDVTPTSSILSNASYRHSRIAVHRTQTSLRSRHHQSQAARNLLACHSPVRKRSFSSRYLNSYRCMDPQSLAALARTCRRFQNPALDILWSNLPTLKPLFHCLPKGLWTITNGGDIQLSTRHSCTPEDWKACLKYTPRIKRLGIVGGSEGWDLQLPFYYSNHRELSLLHSSRISLPNLRDLRWRSGGHFGDAYFIGPLQTLAVECLKFEAVRDVAA</sequence>
<dbReference type="AlphaFoldDB" id="A0A0C9XAW1"/>
<name>A0A0C9XAW1_9AGAR</name>
<dbReference type="EMBL" id="KN838665">
    <property type="protein sequence ID" value="KIJ98608.1"/>
    <property type="molecule type" value="Genomic_DNA"/>
</dbReference>
<dbReference type="HOGENOM" id="CLU_980268_0_0_1"/>
<reference evidence="2" key="2">
    <citation type="submission" date="2015-01" db="EMBL/GenBank/DDBJ databases">
        <title>Evolutionary Origins and Diversification of the Mycorrhizal Mutualists.</title>
        <authorList>
            <consortium name="DOE Joint Genome Institute"/>
            <consortium name="Mycorrhizal Genomics Consortium"/>
            <person name="Kohler A."/>
            <person name="Kuo A."/>
            <person name="Nagy L.G."/>
            <person name="Floudas D."/>
            <person name="Copeland A."/>
            <person name="Barry K.W."/>
            <person name="Cichocki N."/>
            <person name="Veneault-Fourrey C."/>
            <person name="LaButti K."/>
            <person name="Lindquist E.A."/>
            <person name="Lipzen A."/>
            <person name="Lundell T."/>
            <person name="Morin E."/>
            <person name="Murat C."/>
            <person name="Riley R."/>
            <person name="Ohm R."/>
            <person name="Sun H."/>
            <person name="Tunlid A."/>
            <person name="Henrissat B."/>
            <person name="Grigoriev I.V."/>
            <person name="Hibbett D.S."/>
            <person name="Martin F."/>
        </authorList>
    </citation>
    <scope>NUCLEOTIDE SEQUENCE [LARGE SCALE GENOMIC DNA]</scope>
    <source>
        <strain evidence="2">LaAM-08-1</strain>
    </source>
</reference>
<dbReference type="Proteomes" id="UP000054477">
    <property type="component" value="Unassembled WGS sequence"/>
</dbReference>
<dbReference type="OrthoDB" id="3062226at2759"/>
<proteinExistence type="predicted"/>
<evidence type="ECO:0000313" key="1">
    <source>
        <dbReference type="EMBL" id="KIJ98608.1"/>
    </source>
</evidence>
<keyword evidence="2" id="KW-1185">Reference proteome</keyword>
<evidence type="ECO:0000313" key="2">
    <source>
        <dbReference type="Proteomes" id="UP000054477"/>
    </source>
</evidence>
<protein>
    <recommendedName>
        <fullName evidence="3">F-box domain-containing protein</fullName>
    </recommendedName>
</protein>
<organism evidence="1 2">
    <name type="scientific">Laccaria amethystina LaAM-08-1</name>
    <dbReference type="NCBI Taxonomy" id="1095629"/>
    <lineage>
        <taxon>Eukaryota</taxon>
        <taxon>Fungi</taxon>
        <taxon>Dikarya</taxon>
        <taxon>Basidiomycota</taxon>
        <taxon>Agaricomycotina</taxon>
        <taxon>Agaricomycetes</taxon>
        <taxon>Agaricomycetidae</taxon>
        <taxon>Agaricales</taxon>
        <taxon>Agaricineae</taxon>
        <taxon>Hydnangiaceae</taxon>
        <taxon>Laccaria</taxon>
    </lineage>
</organism>
<reference evidence="1 2" key="1">
    <citation type="submission" date="2014-04" db="EMBL/GenBank/DDBJ databases">
        <authorList>
            <consortium name="DOE Joint Genome Institute"/>
            <person name="Kuo A."/>
            <person name="Kohler A."/>
            <person name="Nagy L.G."/>
            <person name="Floudas D."/>
            <person name="Copeland A."/>
            <person name="Barry K.W."/>
            <person name="Cichocki N."/>
            <person name="Veneault-Fourrey C."/>
            <person name="LaButti K."/>
            <person name="Lindquist E.A."/>
            <person name="Lipzen A."/>
            <person name="Lundell T."/>
            <person name="Morin E."/>
            <person name="Murat C."/>
            <person name="Sun H."/>
            <person name="Tunlid A."/>
            <person name="Henrissat B."/>
            <person name="Grigoriev I.V."/>
            <person name="Hibbett D.S."/>
            <person name="Martin F."/>
            <person name="Nordberg H.P."/>
            <person name="Cantor M.N."/>
            <person name="Hua S.X."/>
        </authorList>
    </citation>
    <scope>NUCLEOTIDE SEQUENCE [LARGE SCALE GENOMIC DNA]</scope>
    <source>
        <strain evidence="1 2">LaAM-08-1</strain>
    </source>
</reference>
<evidence type="ECO:0008006" key="3">
    <source>
        <dbReference type="Google" id="ProtNLM"/>
    </source>
</evidence>
<gene>
    <name evidence="1" type="ORF">K443DRAFT_205720</name>
</gene>
<accession>A0A0C9XAW1</accession>